<comment type="caution">
    <text evidence="3">The sequence shown here is derived from an EMBL/GenBank/DDBJ whole genome shotgun (WGS) entry which is preliminary data.</text>
</comment>
<reference evidence="3 4" key="1">
    <citation type="submission" date="2020-08" db="EMBL/GenBank/DDBJ databases">
        <title>Genemic of Streptomyces polyaspartic.</title>
        <authorList>
            <person name="Liu W."/>
        </authorList>
    </citation>
    <scope>NUCLEOTIDE SEQUENCE [LARGE SCALE GENOMIC DNA]</scope>
    <source>
        <strain evidence="3 4">TRM66268-LWL</strain>
    </source>
</reference>
<dbReference type="InterPro" id="IPR035985">
    <property type="entry name" value="Ubiquitin-activating_enz"/>
</dbReference>
<gene>
    <name evidence="3" type="ORF">H9Y04_01110</name>
</gene>
<organism evidence="3 4">
    <name type="scientific">Streptomyces polyasparticus</name>
    <dbReference type="NCBI Taxonomy" id="2767826"/>
    <lineage>
        <taxon>Bacteria</taxon>
        <taxon>Bacillati</taxon>
        <taxon>Actinomycetota</taxon>
        <taxon>Actinomycetes</taxon>
        <taxon>Kitasatosporales</taxon>
        <taxon>Streptomycetaceae</taxon>
        <taxon>Streptomyces</taxon>
    </lineage>
</organism>
<feature type="compositionally biased region" description="Polar residues" evidence="1">
    <location>
        <begin position="364"/>
        <end position="393"/>
    </location>
</feature>
<name>A0ABR7S6R9_9ACTN</name>
<dbReference type="EMBL" id="JACTVJ010000001">
    <property type="protein sequence ID" value="MBC9711171.1"/>
    <property type="molecule type" value="Genomic_DNA"/>
</dbReference>
<evidence type="ECO:0000313" key="3">
    <source>
        <dbReference type="EMBL" id="MBC9711171.1"/>
    </source>
</evidence>
<dbReference type="RefSeq" id="WP_187811685.1">
    <property type="nucleotide sequence ID" value="NZ_JACTVJ010000001.1"/>
</dbReference>
<protein>
    <submittedName>
        <fullName evidence="3">ThiF family adenylyltransferase</fullName>
    </submittedName>
</protein>
<dbReference type="Pfam" id="PF00899">
    <property type="entry name" value="ThiF"/>
    <property type="match status" value="1"/>
</dbReference>
<keyword evidence="3" id="KW-0808">Transferase</keyword>
<dbReference type="SUPFAM" id="SSF69572">
    <property type="entry name" value="Activating enzymes of the ubiquitin-like proteins"/>
    <property type="match status" value="1"/>
</dbReference>
<dbReference type="GO" id="GO:0016779">
    <property type="term" value="F:nucleotidyltransferase activity"/>
    <property type="evidence" value="ECO:0007669"/>
    <property type="project" value="UniProtKB-KW"/>
</dbReference>
<evidence type="ECO:0000313" key="4">
    <source>
        <dbReference type="Proteomes" id="UP000642284"/>
    </source>
</evidence>
<evidence type="ECO:0000259" key="2">
    <source>
        <dbReference type="Pfam" id="PF00899"/>
    </source>
</evidence>
<keyword evidence="3" id="KW-0548">Nucleotidyltransferase</keyword>
<accession>A0ABR7S6R9</accession>
<feature type="region of interest" description="Disordered" evidence="1">
    <location>
        <begin position="364"/>
        <end position="425"/>
    </location>
</feature>
<dbReference type="InterPro" id="IPR000594">
    <property type="entry name" value="ThiF_NAD_FAD-bd"/>
</dbReference>
<dbReference type="Gene3D" id="3.40.50.720">
    <property type="entry name" value="NAD(P)-binding Rossmann-like Domain"/>
    <property type="match status" value="1"/>
</dbReference>
<sequence>MHPRLKTSLRHAWRDLTTLQLGVTPAHARTLGPVALGMLGLLRMLDGTRGVPLLRAEARAAGLPEGQVDALLDRLTAAGLLDDATAGAGDPAVDRLRARPEAADRLAPEAAALSLVDGAPGAGIRRLAWRGRKSVQVRGAGRVGAQVAALLSAAGVGRVDVVDSGRVEPWDVTPGGLPGTAVGERRADAARRLVRRCASGCATRPRRGYGLVVLTPRDGLAAYAPDPAEAEHLVARGVPHLYAGVLEATGFAGPLVLPGHSPCAGCAERQRIAEDPAWPLLLTQWRSGGAVRTGRGAPVPAGALALSAAVAGLAAAQALAHLDGDIPAATGHRWELTLPRLAWQSIPLRPHPACPCGAQTSWAQARQASVQPNPDTASEDPTPQETMSVQTRRVTGRGGHQPPVKARQSGPRTGSPVSGAGGAHV</sequence>
<feature type="domain" description="THIF-type NAD/FAD binding fold" evidence="2">
    <location>
        <begin position="133"/>
        <end position="356"/>
    </location>
</feature>
<keyword evidence="4" id="KW-1185">Reference proteome</keyword>
<evidence type="ECO:0000256" key="1">
    <source>
        <dbReference type="SAM" id="MobiDB-lite"/>
    </source>
</evidence>
<dbReference type="Proteomes" id="UP000642284">
    <property type="component" value="Unassembled WGS sequence"/>
</dbReference>
<proteinExistence type="predicted"/>